<dbReference type="Gene3D" id="3.20.20.140">
    <property type="entry name" value="Metal-dependent hydrolases"/>
    <property type="match status" value="1"/>
</dbReference>
<dbReference type="EMBL" id="NZBU01000009">
    <property type="protein sequence ID" value="MAG22282.1"/>
    <property type="molecule type" value="Genomic_DNA"/>
</dbReference>
<dbReference type="Proteomes" id="UP000226592">
    <property type="component" value="Unassembled WGS sequence"/>
</dbReference>
<organism evidence="1 2">
    <name type="scientific">Candidatus Iainarchaeum sp</name>
    <dbReference type="NCBI Taxonomy" id="3101447"/>
    <lineage>
        <taxon>Archaea</taxon>
        <taxon>Candidatus Iainarchaeota</taxon>
        <taxon>Candidatus Iainarchaeia</taxon>
        <taxon>Candidatus Iainarchaeales</taxon>
        <taxon>Candidatus Iainarchaeaceae</taxon>
        <taxon>Candidatus Iainarchaeum</taxon>
    </lineage>
</organism>
<dbReference type="Pfam" id="PF13263">
    <property type="entry name" value="PHP_C"/>
    <property type="match status" value="1"/>
</dbReference>
<evidence type="ECO:0000313" key="2">
    <source>
        <dbReference type="Proteomes" id="UP000226592"/>
    </source>
</evidence>
<protein>
    <recommendedName>
        <fullName evidence="3">Polymerase/histidinol phosphatase N-terminal domain-containing protein</fullName>
    </recommendedName>
</protein>
<dbReference type="InterPro" id="IPR016195">
    <property type="entry name" value="Pol/histidinol_Pase-like"/>
</dbReference>
<sequence length="319" mass="35907">MAILTMDLHTHLLEKKIKSEEYWGRVKKRKLDVVAITEHIEEDPKLAFETVSKNKPRNVVLIPGMELNTSIGHVVALSASPSIYKLAPLMKKGVDIKKAIKIAKKNNVLLSIAHPWGFKYDSAYSLLGEKRLTRFVKENDIGVEAFNGMMGHVGSFVYGTDWVRKPLNFLDFLEKNRITRKARLDKIGKKIRKKLDIKSREVAERCTKPIELGGSASFITAGSDAHSASRIGSGILKIKMRKQKLNAEKIIAALRDRSNVVWAGPFVEERKDGSYKIVKERPYRSEIISGLKYATISTGKKGLGNLGSKIKKRIKRVKE</sequence>
<accession>A0A2D6M1H7</accession>
<comment type="caution">
    <text evidence="1">The sequence shown here is derived from an EMBL/GenBank/DDBJ whole genome shotgun (WGS) entry which is preliminary data.</text>
</comment>
<gene>
    <name evidence="1" type="ORF">CL943_03190</name>
</gene>
<dbReference type="AlphaFoldDB" id="A0A2D6M1H7"/>
<evidence type="ECO:0008006" key="3">
    <source>
        <dbReference type="Google" id="ProtNLM"/>
    </source>
</evidence>
<reference evidence="2" key="1">
    <citation type="submission" date="2017-09" db="EMBL/GenBank/DDBJ databases">
        <title>The Reconstruction of 2,631 Draft Metagenome-Assembled Genomes from the Global Oceans.</title>
        <authorList>
            <person name="Tully B.J."/>
            <person name="Graham E.D."/>
            <person name="Heidelberg J.F."/>
        </authorList>
    </citation>
    <scope>NUCLEOTIDE SEQUENCE [LARGE SCALE GENOMIC DNA]</scope>
</reference>
<name>A0A2D6M1H7_9ARCH</name>
<evidence type="ECO:0000313" key="1">
    <source>
        <dbReference type="EMBL" id="MAG22282.1"/>
    </source>
</evidence>
<dbReference type="SUPFAM" id="SSF89550">
    <property type="entry name" value="PHP domain-like"/>
    <property type="match status" value="1"/>
</dbReference>
<proteinExistence type="predicted"/>